<dbReference type="PROSITE" id="PS51123">
    <property type="entry name" value="OMPA_2"/>
    <property type="match status" value="1"/>
</dbReference>
<dbReference type="Pfam" id="PF00691">
    <property type="entry name" value="OmpA"/>
    <property type="match status" value="1"/>
</dbReference>
<evidence type="ECO:0000313" key="4">
    <source>
        <dbReference type="EMBL" id="HGC43615.1"/>
    </source>
</evidence>
<gene>
    <name evidence="4" type="ORF">ENY07_10410</name>
</gene>
<dbReference type="Gene3D" id="3.30.1330.60">
    <property type="entry name" value="OmpA-like domain"/>
    <property type="match status" value="1"/>
</dbReference>
<dbReference type="EMBL" id="DTQM01000199">
    <property type="protein sequence ID" value="HGC43615.1"/>
    <property type="molecule type" value="Genomic_DNA"/>
</dbReference>
<name>A0A8J4HEG3_9PROT</name>
<sequence length="252" mass="24794">MTVNPQALDQGAAAPAPATPSPPPPAKPKPKPKAKPKPAAARPPAAVPAPPAQAAAPPSVFPPPEGPATVRLGTAPETLDVPEAPPASPLLPPAAPAPPAHPNVVPPPAPVVASAAGEVLDVPGGTRITFGPASADLNPATDAALREIGAAAAKDPAAVVNVIAYAAGPREDPSTPRRLSLDRALAARSVLMAAGVPSTRIYVRALGTSYGEGPPDRVDLVVVHSTAALAATPPEAAPAPAPQTPTVKTPPP</sequence>
<protein>
    <recommendedName>
        <fullName evidence="3">OmpA-like domain-containing protein</fullName>
    </recommendedName>
</protein>
<feature type="region of interest" description="Disordered" evidence="2">
    <location>
        <begin position="231"/>
        <end position="252"/>
    </location>
</feature>
<evidence type="ECO:0000259" key="3">
    <source>
        <dbReference type="PROSITE" id="PS51123"/>
    </source>
</evidence>
<dbReference type="GO" id="GO:0016020">
    <property type="term" value="C:membrane"/>
    <property type="evidence" value="ECO:0007669"/>
    <property type="project" value="UniProtKB-UniRule"/>
</dbReference>
<feature type="compositionally biased region" description="Pro residues" evidence="2">
    <location>
        <begin position="83"/>
        <end position="108"/>
    </location>
</feature>
<dbReference type="InterPro" id="IPR036737">
    <property type="entry name" value="OmpA-like_sf"/>
</dbReference>
<feature type="compositionally biased region" description="Pro residues" evidence="2">
    <location>
        <begin position="17"/>
        <end position="27"/>
    </location>
</feature>
<reference evidence="4" key="1">
    <citation type="journal article" date="2020" name="mSystems">
        <title>Genome- and Community-Level Interaction Insights into Carbon Utilization and Element Cycling Functions of Hydrothermarchaeota in Hydrothermal Sediment.</title>
        <authorList>
            <person name="Zhou Z."/>
            <person name="Liu Y."/>
            <person name="Xu W."/>
            <person name="Pan J."/>
            <person name="Luo Z.H."/>
            <person name="Li M."/>
        </authorList>
    </citation>
    <scope>NUCLEOTIDE SEQUENCE</scope>
    <source>
        <strain evidence="4">SpSt-997</strain>
    </source>
</reference>
<dbReference type="SUPFAM" id="SSF103088">
    <property type="entry name" value="OmpA-like"/>
    <property type="match status" value="1"/>
</dbReference>
<dbReference type="AlphaFoldDB" id="A0A8J4HEG3"/>
<organism evidence="4">
    <name type="scientific">Acidicaldus sp</name>
    <dbReference type="NCBI Taxonomy" id="1872105"/>
    <lineage>
        <taxon>Bacteria</taxon>
        <taxon>Pseudomonadati</taxon>
        <taxon>Pseudomonadota</taxon>
        <taxon>Alphaproteobacteria</taxon>
        <taxon>Acetobacterales</taxon>
        <taxon>Acetobacteraceae</taxon>
        <taxon>Acidicaldus</taxon>
    </lineage>
</organism>
<proteinExistence type="predicted"/>
<dbReference type="PRINTS" id="PR01217">
    <property type="entry name" value="PRICHEXTENSN"/>
</dbReference>
<feature type="compositionally biased region" description="Pro residues" evidence="2">
    <location>
        <begin position="235"/>
        <end position="252"/>
    </location>
</feature>
<evidence type="ECO:0000256" key="2">
    <source>
        <dbReference type="SAM" id="MobiDB-lite"/>
    </source>
</evidence>
<evidence type="ECO:0000256" key="1">
    <source>
        <dbReference type="PROSITE-ProRule" id="PRU00473"/>
    </source>
</evidence>
<keyword evidence="1" id="KW-0472">Membrane</keyword>
<dbReference type="InterPro" id="IPR006665">
    <property type="entry name" value="OmpA-like"/>
</dbReference>
<comment type="caution">
    <text evidence="4">The sequence shown here is derived from an EMBL/GenBank/DDBJ whole genome shotgun (WGS) entry which is preliminary data.</text>
</comment>
<feature type="region of interest" description="Disordered" evidence="2">
    <location>
        <begin position="1"/>
        <end position="108"/>
    </location>
</feature>
<feature type="domain" description="OmpA-like" evidence="3">
    <location>
        <begin position="117"/>
        <end position="226"/>
    </location>
</feature>
<accession>A0A8J4HEG3</accession>